<comment type="function">
    <text evidence="1">Required for the transposition of the insertion element.</text>
</comment>
<reference evidence="6 7" key="1">
    <citation type="submission" date="2019-07" db="EMBL/GenBank/DDBJ databases">
        <title>Whole genome shotgun sequence of Chryseobacterium lathyri NBRC 105250.</title>
        <authorList>
            <person name="Hosoyama A."/>
            <person name="Uohara A."/>
            <person name="Ohji S."/>
            <person name="Ichikawa N."/>
        </authorList>
    </citation>
    <scope>NUCLEOTIDE SEQUENCE [LARGE SCALE GENOMIC DNA]</scope>
    <source>
        <strain evidence="6 7">NBRC 105250</strain>
    </source>
</reference>
<keyword evidence="3" id="KW-0815">Transposition</keyword>
<evidence type="ECO:0000313" key="7">
    <source>
        <dbReference type="Proteomes" id="UP000321150"/>
    </source>
</evidence>
<evidence type="ECO:0000256" key="2">
    <source>
        <dbReference type="ARBA" id="ARBA00010961"/>
    </source>
</evidence>
<proteinExistence type="inferred from homology"/>
<comment type="similarity">
    <text evidence="2">Belongs to the transposase mutator family.</text>
</comment>
<dbReference type="AlphaFoldDB" id="A0A511YFU5"/>
<sequence>MENIIISFYAKGMSVSDIEEQIKEMYDFDISTSTISQITNAVASEWLRGRTDL</sequence>
<accession>A0A511YFU5</accession>
<protein>
    <recommendedName>
        <fullName evidence="8">Mutator family transposase</fullName>
    </recommendedName>
</protein>
<dbReference type="InterPro" id="IPR001207">
    <property type="entry name" value="Transposase_mutator"/>
</dbReference>
<evidence type="ECO:0000256" key="5">
    <source>
        <dbReference type="ARBA" id="ARBA00023172"/>
    </source>
</evidence>
<organism evidence="6 7">
    <name type="scientific">Chryseobacterium lathyri</name>
    <dbReference type="NCBI Taxonomy" id="395933"/>
    <lineage>
        <taxon>Bacteria</taxon>
        <taxon>Pseudomonadati</taxon>
        <taxon>Bacteroidota</taxon>
        <taxon>Flavobacteriia</taxon>
        <taxon>Flavobacteriales</taxon>
        <taxon>Weeksellaceae</taxon>
        <taxon>Chryseobacterium group</taxon>
        <taxon>Chryseobacterium</taxon>
    </lineage>
</organism>
<evidence type="ECO:0000256" key="3">
    <source>
        <dbReference type="ARBA" id="ARBA00022578"/>
    </source>
</evidence>
<gene>
    <name evidence="6" type="ORF">CLA01_41080</name>
</gene>
<dbReference type="GO" id="GO:0003677">
    <property type="term" value="F:DNA binding"/>
    <property type="evidence" value="ECO:0007669"/>
    <property type="project" value="UniProtKB-KW"/>
</dbReference>
<dbReference type="GO" id="GO:0006313">
    <property type="term" value="P:DNA transposition"/>
    <property type="evidence" value="ECO:0007669"/>
    <property type="project" value="InterPro"/>
</dbReference>
<evidence type="ECO:0000313" key="6">
    <source>
        <dbReference type="EMBL" id="GEN74036.1"/>
    </source>
</evidence>
<keyword evidence="5" id="KW-0233">DNA recombination</keyword>
<comment type="caution">
    <text evidence="6">The sequence shown here is derived from an EMBL/GenBank/DDBJ whole genome shotgun (WGS) entry which is preliminary data.</text>
</comment>
<dbReference type="GO" id="GO:0004803">
    <property type="term" value="F:transposase activity"/>
    <property type="evidence" value="ECO:0007669"/>
    <property type="project" value="InterPro"/>
</dbReference>
<dbReference type="Proteomes" id="UP000321150">
    <property type="component" value="Unassembled WGS sequence"/>
</dbReference>
<dbReference type="Pfam" id="PF00872">
    <property type="entry name" value="Transposase_mut"/>
    <property type="match status" value="1"/>
</dbReference>
<name>A0A511YFU5_9FLAO</name>
<dbReference type="EMBL" id="BJYI01000025">
    <property type="protein sequence ID" value="GEN74036.1"/>
    <property type="molecule type" value="Genomic_DNA"/>
</dbReference>
<keyword evidence="4" id="KW-0238">DNA-binding</keyword>
<evidence type="ECO:0000256" key="4">
    <source>
        <dbReference type="ARBA" id="ARBA00023125"/>
    </source>
</evidence>
<evidence type="ECO:0000256" key="1">
    <source>
        <dbReference type="ARBA" id="ARBA00002190"/>
    </source>
</evidence>
<evidence type="ECO:0008006" key="8">
    <source>
        <dbReference type="Google" id="ProtNLM"/>
    </source>
</evidence>